<feature type="region of interest" description="Disordered" evidence="1">
    <location>
        <begin position="1"/>
        <end position="42"/>
    </location>
</feature>
<protein>
    <submittedName>
        <fullName evidence="2 3">Uncharacterized protein</fullName>
    </submittedName>
</protein>
<reference evidence="3" key="3">
    <citation type="submission" date="2020-12" db="UniProtKB">
        <authorList>
            <consortium name="EnsemblPlants"/>
        </authorList>
    </citation>
    <scope>IDENTIFICATION</scope>
</reference>
<gene>
    <name evidence="2" type="ORF">PHYPA_029510</name>
</gene>
<evidence type="ECO:0000256" key="1">
    <source>
        <dbReference type="SAM" id="MobiDB-lite"/>
    </source>
</evidence>
<dbReference type="EnsemblPlants" id="Pp3c25_2720V3.1">
    <property type="protein sequence ID" value="PAC:32980865.CDS.1"/>
    <property type="gene ID" value="Pp3c25_2720"/>
</dbReference>
<reference evidence="2 4" key="1">
    <citation type="journal article" date="2008" name="Science">
        <title>The Physcomitrella genome reveals evolutionary insights into the conquest of land by plants.</title>
        <authorList>
            <person name="Rensing S."/>
            <person name="Lang D."/>
            <person name="Zimmer A."/>
            <person name="Terry A."/>
            <person name="Salamov A."/>
            <person name="Shapiro H."/>
            <person name="Nishiyama T."/>
            <person name="Perroud P.-F."/>
            <person name="Lindquist E."/>
            <person name="Kamisugi Y."/>
            <person name="Tanahashi T."/>
            <person name="Sakakibara K."/>
            <person name="Fujita T."/>
            <person name="Oishi K."/>
            <person name="Shin-I T."/>
            <person name="Kuroki Y."/>
            <person name="Toyoda A."/>
            <person name="Suzuki Y."/>
            <person name="Hashimoto A."/>
            <person name="Yamaguchi K."/>
            <person name="Sugano A."/>
            <person name="Kohara Y."/>
            <person name="Fujiyama A."/>
            <person name="Anterola A."/>
            <person name="Aoki S."/>
            <person name="Ashton N."/>
            <person name="Barbazuk W.B."/>
            <person name="Barker E."/>
            <person name="Bennetzen J."/>
            <person name="Bezanilla M."/>
            <person name="Blankenship R."/>
            <person name="Cho S.H."/>
            <person name="Dutcher S."/>
            <person name="Estelle M."/>
            <person name="Fawcett J.A."/>
            <person name="Gundlach H."/>
            <person name="Hanada K."/>
            <person name="Heyl A."/>
            <person name="Hicks K.A."/>
            <person name="Hugh J."/>
            <person name="Lohr M."/>
            <person name="Mayer K."/>
            <person name="Melkozernov A."/>
            <person name="Murata T."/>
            <person name="Nelson D."/>
            <person name="Pils B."/>
            <person name="Prigge M."/>
            <person name="Reiss B."/>
            <person name="Renner T."/>
            <person name="Rombauts S."/>
            <person name="Rushton P."/>
            <person name="Sanderfoot A."/>
            <person name="Schween G."/>
            <person name="Shiu S.-H."/>
            <person name="Stueber K."/>
            <person name="Theodoulou F.L."/>
            <person name="Tu H."/>
            <person name="Van de Peer Y."/>
            <person name="Verrier P.J."/>
            <person name="Waters E."/>
            <person name="Wood A."/>
            <person name="Yang L."/>
            <person name="Cove D."/>
            <person name="Cuming A."/>
            <person name="Hasebe M."/>
            <person name="Lucas S."/>
            <person name="Mishler D.B."/>
            <person name="Reski R."/>
            <person name="Grigoriev I."/>
            <person name="Quatrano R.S."/>
            <person name="Boore J.L."/>
        </authorList>
    </citation>
    <scope>NUCLEOTIDE SEQUENCE [LARGE SCALE GENOMIC DNA]</scope>
    <source>
        <strain evidence="3 4">cv. Gransden 2004</strain>
    </source>
</reference>
<accession>A0A2K1IDJ8</accession>
<evidence type="ECO:0000313" key="2">
    <source>
        <dbReference type="EMBL" id="PNR27358.1"/>
    </source>
</evidence>
<name>A0A2K1IDJ8_PHYPA</name>
<evidence type="ECO:0000313" key="3">
    <source>
        <dbReference type="EnsemblPlants" id="PAC:32980865.CDS.1"/>
    </source>
</evidence>
<organism evidence="2">
    <name type="scientific">Physcomitrium patens</name>
    <name type="common">Spreading-leaved earth moss</name>
    <name type="synonym">Physcomitrella patens</name>
    <dbReference type="NCBI Taxonomy" id="3218"/>
    <lineage>
        <taxon>Eukaryota</taxon>
        <taxon>Viridiplantae</taxon>
        <taxon>Streptophyta</taxon>
        <taxon>Embryophyta</taxon>
        <taxon>Bryophyta</taxon>
        <taxon>Bryophytina</taxon>
        <taxon>Bryopsida</taxon>
        <taxon>Funariidae</taxon>
        <taxon>Funariales</taxon>
        <taxon>Funariaceae</taxon>
        <taxon>Physcomitrium</taxon>
    </lineage>
</organism>
<reference evidence="2 4" key="2">
    <citation type="journal article" date="2018" name="Plant J.">
        <title>The Physcomitrella patens chromosome-scale assembly reveals moss genome structure and evolution.</title>
        <authorList>
            <person name="Lang D."/>
            <person name="Ullrich K.K."/>
            <person name="Murat F."/>
            <person name="Fuchs J."/>
            <person name="Jenkins J."/>
            <person name="Haas F.B."/>
            <person name="Piednoel M."/>
            <person name="Gundlach H."/>
            <person name="Van Bel M."/>
            <person name="Meyberg R."/>
            <person name="Vives C."/>
            <person name="Morata J."/>
            <person name="Symeonidi A."/>
            <person name="Hiss M."/>
            <person name="Muchero W."/>
            <person name="Kamisugi Y."/>
            <person name="Saleh O."/>
            <person name="Blanc G."/>
            <person name="Decker E.L."/>
            <person name="van Gessel N."/>
            <person name="Grimwood J."/>
            <person name="Hayes R.D."/>
            <person name="Graham S.W."/>
            <person name="Gunter L.E."/>
            <person name="McDaniel S.F."/>
            <person name="Hoernstein S.N.W."/>
            <person name="Larsson A."/>
            <person name="Li F.W."/>
            <person name="Perroud P.F."/>
            <person name="Phillips J."/>
            <person name="Ranjan P."/>
            <person name="Rokshar D.S."/>
            <person name="Rothfels C.J."/>
            <person name="Schneider L."/>
            <person name="Shu S."/>
            <person name="Stevenson D.W."/>
            <person name="Thummler F."/>
            <person name="Tillich M."/>
            <person name="Villarreal Aguilar J.C."/>
            <person name="Widiez T."/>
            <person name="Wong G.K."/>
            <person name="Wymore A."/>
            <person name="Zhang Y."/>
            <person name="Zimmer A.D."/>
            <person name="Quatrano R.S."/>
            <person name="Mayer K.F.X."/>
            <person name="Goodstein D."/>
            <person name="Casacuberta J.M."/>
            <person name="Vandepoele K."/>
            <person name="Reski R."/>
            <person name="Cuming A.C."/>
            <person name="Tuskan G.A."/>
            <person name="Maumus F."/>
            <person name="Salse J."/>
            <person name="Schmutz J."/>
            <person name="Rensing S.A."/>
        </authorList>
    </citation>
    <scope>NUCLEOTIDE SEQUENCE [LARGE SCALE GENOMIC DNA]</scope>
    <source>
        <strain evidence="3 4">cv. Gransden 2004</strain>
    </source>
</reference>
<feature type="compositionally biased region" description="Basic and acidic residues" evidence="1">
    <location>
        <begin position="12"/>
        <end position="26"/>
    </location>
</feature>
<dbReference type="AlphaFoldDB" id="A0A2K1IDJ8"/>
<proteinExistence type="predicted"/>
<keyword evidence="4" id="KW-1185">Reference proteome</keyword>
<sequence>MLGKPTSNRLANEVKSKGFETVETKPRNPNSNSSDARKRSRENRLLLKSELSVYISSKIGEHQSRRAARLVNHMELRSILEETFCRDCRKILAYNRAMEATQQNTPSAEVRRWVR</sequence>
<evidence type="ECO:0000313" key="4">
    <source>
        <dbReference type="Proteomes" id="UP000006727"/>
    </source>
</evidence>
<dbReference type="EMBL" id="ABEU02000025">
    <property type="protein sequence ID" value="PNR27358.1"/>
    <property type="molecule type" value="Genomic_DNA"/>
</dbReference>
<feature type="compositionally biased region" description="Polar residues" evidence="1">
    <location>
        <begin position="1"/>
        <end position="10"/>
    </location>
</feature>
<dbReference type="Gramene" id="Pp3c25_2720V3.2">
    <property type="protein sequence ID" value="PAC:32980866.CDS.1"/>
    <property type="gene ID" value="Pp3c25_2720"/>
</dbReference>
<dbReference type="EnsemblPlants" id="Pp3c25_2720V3.2">
    <property type="protein sequence ID" value="PAC:32980866.CDS.1"/>
    <property type="gene ID" value="Pp3c25_2720"/>
</dbReference>
<dbReference type="Gramene" id="Pp3c25_2720V3.1">
    <property type="protein sequence ID" value="PAC:32980865.CDS.1"/>
    <property type="gene ID" value="Pp3c25_2720"/>
</dbReference>
<dbReference type="Proteomes" id="UP000006727">
    <property type="component" value="Chromosome 25"/>
</dbReference>
<dbReference type="InParanoid" id="A0A2K1IDJ8"/>